<dbReference type="PANTHER" id="PTHR23011:SF28">
    <property type="entry name" value="CYCLIC NUCLEOTIDE-BINDING DOMAIN CONTAINING PROTEIN"/>
    <property type="match status" value="1"/>
</dbReference>
<evidence type="ECO:0000313" key="2">
    <source>
        <dbReference type="EMBL" id="MBD2186859.1"/>
    </source>
</evidence>
<name>A0ABR7ZSB9_9CYAN</name>
<feature type="domain" description="Cyclic nucleotide-binding" evidence="1">
    <location>
        <begin position="11"/>
        <end position="105"/>
    </location>
</feature>
<dbReference type="InterPro" id="IPR018490">
    <property type="entry name" value="cNMP-bd_dom_sf"/>
</dbReference>
<gene>
    <name evidence="2" type="ORF">H6F41_01720</name>
</gene>
<reference evidence="2 3" key="1">
    <citation type="journal article" date="2020" name="ISME J.">
        <title>Comparative genomics reveals insights into cyanobacterial evolution and habitat adaptation.</title>
        <authorList>
            <person name="Chen M.Y."/>
            <person name="Teng W.K."/>
            <person name="Zhao L."/>
            <person name="Hu C.X."/>
            <person name="Zhou Y.K."/>
            <person name="Han B.P."/>
            <person name="Song L.R."/>
            <person name="Shu W.S."/>
        </authorList>
    </citation>
    <scope>NUCLEOTIDE SEQUENCE [LARGE SCALE GENOMIC DNA]</scope>
    <source>
        <strain evidence="2 3">FACHB-723</strain>
    </source>
</reference>
<dbReference type="Proteomes" id="UP000642094">
    <property type="component" value="Unassembled WGS sequence"/>
</dbReference>
<sequence length="182" mass="20454">MRLGVKKILLFFSELNNSDLDWFVQKGKLETIDPGRVLIREGQRSEAMYIVVSGLFSVNIESQDRKELARISGGEIIGEVSFIDTRPPLASVRAIEESVVLSLPRVQLLSKLKQDTDFASRFYRAICLCLSDRLRGTVSRLGYGYDVDDVDAHLGEFGQTMISNLELAEAKLNWLIKNAKEA</sequence>
<dbReference type="Pfam" id="PF00027">
    <property type="entry name" value="cNMP_binding"/>
    <property type="match status" value="1"/>
</dbReference>
<dbReference type="PROSITE" id="PS50042">
    <property type="entry name" value="CNMP_BINDING_3"/>
    <property type="match status" value="1"/>
</dbReference>
<accession>A0ABR7ZSB9</accession>
<comment type="caution">
    <text evidence="2">The sequence shown here is derived from an EMBL/GenBank/DDBJ whole genome shotgun (WGS) entry which is preliminary data.</text>
</comment>
<dbReference type="InterPro" id="IPR014710">
    <property type="entry name" value="RmlC-like_jellyroll"/>
</dbReference>
<dbReference type="SUPFAM" id="SSF51206">
    <property type="entry name" value="cAMP-binding domain-like"/>
    <property type="match status" value="1"/>
</dbReference>
<dbReference type="SMART" id="SM00100">
    <property type="entry name" value="cNMP"/>
    <property type="match status" value="1"/>
</dbReference>
<organism evidence="2 3">
    <name type="scientific">Pseudanabaena mucicola FACHB-723</name>
    <dbReference type="NCBI Taxonomy" id="2692860"/>
    <lineage>
        <taxon>Bacteria</taxon>
        <taxon>Bacillati</taxon>
        <taxon>Cyanobacteriota</taxon>
        <taxon>Cyanophyceae</taxon>
        <taxon>Pseudanabaenales</taxon>
        <taxon>Pseudanabaenaceae</taxon>
        <taxon>Pseudanabaena</taxon>
    </lineage>
</organism>
<dbReference type="EMBL" id="JACJQB010000002">
    <property type="protein sequence ID" value="MBD2186859.1"/>
    <property type="molecule type" value="Genomic_DNA"/>
</dbReference>
<dbReference type="PANTHER" id="PTHR23011">
    <property type="entry name" value="CYCLIC NUCLEOTIDE-BINDING DOMAIN CONTAINING PROTEIN"/>
    <property type="match status" value="1"/>
</dbReference>
<proteinExistence type="predicted"/>
<keyword evidence="3" id="KW-1185">Reference proteome</keyword>
<evidence type="ECO:0000313" key="3">
    <source>
        <dbReference type="Proteomes" id="UP000642094"/>
    </source>
</evidence>
<evidence type="ECO:0000259" key="1">
    <source>
        <dbReference type="PROSITE" id="PS50042"/>
    </source>
</evidence>
<protein>
    <submittedName>
        <fullName evidence="2">Cyclic nucleotide-binding domain-containing protein</fullName>
    </submittedName>
</protein>
<dbReference type="Gene3D" id="2.60.120.10">
    <property type="entry name" value="Jelly Rolls"/>
    <property type="match status" value="1"/>
</dbReference>
<dbReference type="InterPro" id="IPR000595">
    <property type="entry name" value="cNMP-bd_dom"/>
</dbReference>
<dbReference type="CDD" id="cd00038">
    <property type="entry name" value="CAP_ED"/>
    <property type="match status" value="1"/>
</dbReference>